<dbReference type="GeneID" id="20528357"/>
<keyword evidence="2" id="KW-0489">Methyltransferase</keyword>
<dbReference type="InterPro" id="IPR029063">
    <property type="entry name" value="SAM-dependent_MTases_sf"/>
</dbReference>
<dbReference type="InterPro" id="IPR019410">
    <property type="entry name" value="Methyltransf_16"/>
</dbReference>
<dbReference type="RefSeq" id="XP_009495779.1">
    <property type="nucleotide sequence ID" value="XM_009497504.1"/>
</dbReference>
<dbReference type="Pfam" id="PF10294">
    <property type="entry name" value="Methyltransf_16"/>
    <property type="match status" value="1"/>
</dbReference>
<dbReference type="Proteomes" id="UP000030693">
    <property type="component" value="Unassembled WGS sequence"/>
</dbReference>
<keyword evidence="7" id="KW-1185">Reference proteome</keyword>
<keyword evidence="3" id="KW-0808">Transferase</keyword>
<keyword evidence="4" id="KW-0949">S-adenosyl-L-methionine</keyword>
<dbReference type="GO" id="GO:0008168">
    <property type="term" value="F:methyltransferase activity"/>
    <property type="evidence" value="ECO:0007669"/>
    <property type="project" value="UniProtKB-KW"/>
</dbReference>
<feature type="region of interest" description="Disordered" evidence="5">
    <location>
        <begin position="1"/>
        <end position="38"/>
    </location>
</feature>
<evidence type="ECO:0000256" key="2">
    <source>
        <dbReference type="ARBA" id="ARBA00022603"/>
    </source>
</evidence>
<dbReference type="GO" id="GO:0032259">
    <property type="term" value="P:methylation"/>
    <property type="evidence" value="ECO:0007669"/>
    <property type="project" value="UniProtKB-KW"/>
</dbReference>
<dbReference type="SUPFAM" id="SSF53335">
    <property type="entry name" value="S-adenosyl-L-methionine-dependent methyltransferases"/>
    <property type="match status" value="1"/>
</dbReference>
<dbReference type="GO" id="GO:0005737">
    <property type="term" value="C:cytoplasm"/>
    <property type="evidence" value="ECO:0007669"/>
    <property type="project" value="TreeGrafter"/>
</dbReference>
<dbReference type="AlphaFoldDB" id="A0A058Z8C2"/>
<organism evidence="6">
    <name type="scientific">Fonticula alba</name>
    <name type="common">Slime mold</name>
    <dbReference type="NCBI Taxonomy" id="691883"/>
    <lineage>
        <taxon>Eukaryota</taxon>
        <taxon>Rotosphaerida</taxon>
        <taxon>Fonticulaceae</taxon>
        <taxon>Fonticula</taxon>
    </lineage>
</organism>
<name>A0A058Z8C2_FONAL</name>
<dbReference type="OrthoDB" id="46564at2759"/>
<dbReference type="Gene3D" id="3.40.50.150">
    <property type="entry name" value="Vaccinia Virus protein VP39"/>
    <property type="match status" value="1"/>
</dbReference>
<evidence type="ECO:0000313" key="6">
    <source>
        <dbReference type="EMBL" id="KCV70173.1"/>
    </source>
</evidence>
<dbReference type="eggNOG" id="KOG2920">
    <property type="taxonomic scope" value="Eukaryota"/>
</dbReference>
<dbReference type="PROSITE" id="PS51560">
    <property type="entry name" value="SAM_MT_NNT1"/>
    <property type="match status" value="1"/>
</dbReference>
<dbReference type="STRING" id="691883.A0A058Z8C2"/>
<evidence type="ECO:0000256" key="3">
    <source>
        <dbReference type="ARBA" id="ARBA00022679"/>
    </source>
</evidence>
<dbReference type="OMA" id="VGHNPLW"/>
<dbReference type="PANTHER" id="PTHR14614">
    <property type="entry name" value="HEPATOCELLULAR CARCINOMA-ASSOCIATED ANTIGEN"/>
    <property type="match status" value="1"/>
</dbReference>
<keyword evidence="1" id="KW-0963">Cytoplasm</keyword>
<dbReference type="EMBL" id="KB932205">
    <property type="protein sequence ID" value="KCV70173.1"/>
    <property type="molecule type" value="Genomic_DNA"/>
</dbReference>
<evidence type="ECO:0000256" key="4">
    <source>
        <dbReference type="ARBA" id="ARBA00022691"/>
    </source>
</evidence>
<protein>
    <submittedName>
        <fullName evidence="6">Uncharacterized protein</fullName>
    </submittedName>
</protein>
<reference evidence="6" key="1">
    <citation type="submission" date="2013-04" db="EMBL/GenBank/DDBJ databases">
        <title>The Genome Sequence of Fonticula alba ATCC 38817.</title>
        <authorList>
            <consortium name="The Broad Institute Genomics Platform"/>
            <person name="Russ C."/>
            <person name="Cuomo C."/>
            <person name="Burger G."/>
            <person name="Gray M.W."/>
            <person name="Holland P.W.H."/>
            <person name="King N."/>
            <person name="Lang F.B.F."/>
            <person name="Roger A.J."/>
            <person name="Ruiz-Trillo I."/>
            <person name="Brown M."/>
            <person name="Walker B."/>
            <person name="Young S."/>
            <person name="Zeng Q."/>
            <person name="Gargeya S."/>
            <person name="Fitzgerald M."/>
            <person name="Haas B."/>
            <person name="Abouelleil A."/>
            <person name="Allen A.W."/>
            <person name="Alvarado L."/>
            <person name="Arachchi H.M."/>
            <person name="Berlin A.M."/>
            <person name="Chapman S.B."/>
            <person name="Gainer-Dewar J."/>
            <person name="Goldberg J."/>
            <person name="Griggs A."/>
            <person name="Gujja S."/>
            <person name="Hansen M."/>
            <person name="Howarth C."/>
            <person name="Imamovic A."/>
            <person name="Ireland A."/>
            <person name="Larimer J."/>
            <person name="McCowan C."/>
            <person name="Murphy C."/>
            <person name="Pearson M."/>
            <person name="Poon T.W."/>
            <person name="Priest M."/>
            <person name="Roberts A."/>
            <person name="Saif S."/>
            <person name="Shea T."/>
            <person name="Sisk P."/>
            <person name="Sykes S."/>
            <person name="Wortman J."/>
            <person name="Nusbaum C."/>
            <person name="Birren B."/>
        </authorList>
    </citation>
    <scope>NUCLEOTIDE SEQUENCE [LARGE SCALE GENOMIC DNA]</scope>
    <source>
        <strain evidence="6">ATCC 38817</strain>
    </source>
</reference>
<gene>
    <name evidence="6" type="ORF">H696_03632</name>
</gene>
<dbReference type="InterPro" id="IPR025784">
    <property type="entry name" value="EFM7"/>
</dbReference>
<evidence type="ECO:0000313" key="7">
    <source>
        <dbReference type="Proteomes" id="UP000030693"/>
    </source>
</evidence>
<sequence length="265" mass="29183">MSSDEQDFSPMDDMFEEPSDYHAPPPAPTQHTVARQEGCIPDGTPAAWDLVLVGHHSLWAHCLWNAGVFLAHHFDAHPELVRGKTVLELGAAAALPSFAAATQGAALSVATDYPEKPLIDMITNNAEKNLPAAVANGSLVVQGYLWGADPQPLLDRLPEGKTRFDLLVLADLLFNHSEHHAMLRSVQNTMAEDGQAIVIFSSHRPWKADADLNFFNLAKEAPYHFEVEKVLETKMKPMFENDPGCEEIRSTVLMFSLRHGKPASE</sequence>
<evidence type="ECO:0000256" key="1">
    <source>
        <dbReference type="ARBA" id="ARBA00022490"/>
    </source>
</evidence>
<accession>A0A058Z8C2</accession>
<evidence type="ECO:0000256" key="5">
    <source>
        <dbReference type="SAM" id="MobiDB-lite"/>
    </source>
</evidence>
<proteinExistence type="predicted"/>
<dbReference type="PANTHER" id="PTHR14614:SF10">
    <property type="entry name" value="PROTEIN N-TERMINAL AND LYSINE N-METHYLTRANSFERASE EFM7"/>
    <property type="match status" value="1"/>
</dbReference>